<evidence type="ECO:0000313" key="2">
    <source>
        <dbReference type="Proteomes" id="UP001432027"/>
    </source>
</evidence>
<reference evidence="1" key="1">
    <citation type="submission" date="2023-10" db="EMBL/GenBank/DDBJ databases">
        <title>Genome assembly of Pristionchus species.</title>
        <authorList>
            <person name="Yoshida K."/>
            <person name="Sommer R.J."/>
        </authorList>
    </citation>
    <scope>NUCLEOTIDE SEQUENCE</scope>
    <source>
        <strain evidence="1">RS0144</strain>
    </source>
</reference>
<comment type="caution">
    <text evidence="1">The sequence shown here is derived from an EMBL/GenBank/DDBJ whole genome shotgun (WGS) entry which is preliminary data.</text>
</comment>
<dbReference type="EMBL" id="BTSX01000004">
    <property type="protein sequence ID" value="GMS95560.1"/>
    <property type="molecule type" value="Genomic_DNA"/>
</dbReference>
<dbReference type="AlphaFoldDB" id="A0AAV5TMF0"/>
<organism evidence="1 2">
    <name type="scientific">Pristionchus entomophagus</name>
    <dbReference type="NCBI Taxonomy" id="358040"/>
    <lineage>
        <taxon>Eukaryota</taxon>
        <taxon>Metazoa</taxon>
        <taxon>Ecdysozoa</taxon>
        <taxon>Nematoda</taxon>
        <taxon>Chromadorea</taxon>
        <taxon>Rhabditida</taxon>
        <taxon>Rhabditina</taxon>
        <taxon>Diplogasteromorpha</taxon>
        <taxon>Diplogasteroidea</taxon>
        <taxon>Neodiplogasteridae</taxon>
        <taxon>Pristionchus</taxon>
    </lineage>
</organism>
<feature type="non-terminal residue" evidence="1">
    <location>
        <position position="1"/>
    </location>
</feature>
<gene>
    <name evidence="1" type="ORF">PENTCL1PPCAC_17735</name>
</gene>
<dbReference type="Proteomes" id="UP001432027">
    <property type="component" value="Unassembled WGS sequence"/>
</dbReference>
<evidence type="ECO:0000313" key="1">
    <source>
        <dbReference type="EMBL" id="GMS95560.1"/>
    </source>
</evidence>
<accession>A0AAV5TMF0</accession>
<protein>
    <submittedName>
        <fullName evidence="1">Uncharacterized protein</fullName>
    </submittedName>
</protein>
<proteinExistence type="predicted"/>
<name>A0AAV5TMF0_9BILA</name>
<feature type="non-terminal residue" evidence="1">
    <location>
        <position position="112"/>
    </location>
</feature>
<sequence length="112" mass="12644">LFIGIREGVGDLLHSIRRCDNGDSSASSYDQTEISRLVSDNSWILGVSEMLDRSIQYQIQQLIVTLEDKITFSTALEFDSNFLIEELGQVNDRLFLLALTIILLINHCRPAT</sequence>
<keyword evidence="2" id="KW-1185">Reference proteome</keyword>